<gene>
    <name evidence="11" type="ORF">EST38_g2957</name>
</gene>
<dbReference type="EMBL" id="SDEE01000057">
    <property type="protein sequence ID" value="RXW22902.1"/>
    <property type="molecule type" value="Genomic_DNA"/>
</dbReference>
<comment type="subcellular location">
    <subcellularLocation>
        <location evidence="1 9">Nucleus</location>
        <location evidence="1 9">Nucleolus</location>
    </subcellularLocation>
</comment>
<keyword evidence="3 9" id="KW-0690">Ribosome biogenesis</keyword>
<evidence type="ECO:0000256" key="5">
    <source>
        <dbReference type="ARBA" id="ARBA00023054"/>
    </source>
</evidence>
<sequence length="385" mass="43553">MVRRRSAKATASSSNAAKNVTIVKKGRKTYEESESSSSNEFEEGSSQDGLSDAGQYDDDSDVEKDDDDADAPRIVQWDDDDDLDYDQAGDEEEEEDSIPVKPKASKLSDLEKNLKSLPLGTLRKAQSALYQAEVETEDEEGSGRDSTSDSESDAEDGAMNKKKEKVEWTSKETRKKRSNKNAPMEVTSKKPVSRKRTVVEVPKIVARDPRFLPMVGDFKPEVFQKSYGFLNDTHTTELQTLRDHLKRARKLLSSSPRDQLEEREAEVERLERAVKRAESLVNKDRQDNIRQDALARAKRQEKEKRNEAEKQELFNKARFEAIAAKGGGRAVKKAIEKKQKKMGQKEKRSRPYAKGEAFDQPSAPRKRFSTASSGEGRPNKKQRFS</sequence>
<organism evidence="11 12">
    <name type="scientific">Candolleomyces aberdarensis</name>
    <dbReference type="NCBI Taxonomy" id="2316362"/>
    <lineage>
        <taxon>Eukaryota</taxon>
        <taxon>Fungi</taxon>
        <taxon>Dikarya</taxon>
        <taxon>Basidiomycota</taxon>
        <taxon>Agaricomycotina</taxon>
        <taxon>Agaricomycetes</taxon>
        <taxon>Agaricomycetidae</taxon>
        <taxon>Agaricales</taxon>
        <taxon>Agaricineae</taxon>
        <taxon>Psathyrellaceae</taxon>
        <taxon>Candolleomyces</taxon>
    </lineage>
</organism>
<evidence type="ECO:0000256" key="4">
    <source>
        <dbReference type="ARBA" id="ARBA00022552"/>
    </source>
</evidence>
<reference evidence="11 12" key="1">
    <citation type="submission" date="2019-01" db="EMBL/GenBank/DDBJ databases">
        <title>Draft genome sequence of Psathyrella aberdarensis IHI B618.</title>
        <authorList>
            <person name="Buettner E."/>
            <person name="Kellner H."/>
        </authorList>
    </citation>
    <scope>NUCLEOTIDE SEQUENCE [LARGE SCALE GENOMIC DNA]</scope>
    <source>
        <strain evidence="11 12">IHI B618</strain>
    </source>
</reference>
<dbReference type="Pfam" id="PF06102">
    <property type="entry name" value="RRP36"/>
    <property type="match status" value="1"/>
</dbReference>
<proteinExistence type="inferred from homology"/>
<comment type="function">
    <text evidence="8 9">Component of the 90S pre-ribosome involved in the maturation of rRNAs. Required for early cleavages of the pre-RNAs in the 40S ribosomal subunit maturation pathway.</text>
</comment>
<feature type="compositionally biased region" description="Basic and acidic residues" evidence="10">
    <location>
        <begin position="158"/>
        <end position="172"/>
    </location>
</feature>
<dbReference type="PANTHER" id="PTHR21738:SF0">
    <property type="entry name" value="RIBOSOMAL RNA PROCESSING PROTEIN 36 HOMOLOG"/>
    <property type="match status" value="1"/>
</dbReference>
<accession>A0A4Q2DUB2</accession>
<feature type="region of interest" description="Disordered" evidence="10">
    <location>
        <begin position="1"/>
        <end position="110"/>
    </location>
</feature>
<evidence type="ECO:0000256" key="1">
    <source>
        <dbReference type="ARBA" id="ARBA00004604"/>
    </source>
</evidence>
<keyword evidence="5" id="KW-0175">Coiled coil</keyword>
<evidence type="ECO:0000313" key="11">
    <source>
        <dbReference type="EMBL" id="RXW22902.1"/>
    </source>
</evidence>
<evidence type="ECO:0000256" key="3">
    <source>
        <dbReference type="ARBA" id="ARBA00022517"/>
    </source>
</evidence>
<feature type="region of interest" description="Disordered" evidence="10">
    <location>
        <begin position="127"/>
        <end position="195"/>
    </location>
</feature>
<feature type="compositionally biased region" description="Acidic residues" evidence="10">
    <location>
        <begin position="55"/>
        <end position="69"/>
    </location>
</feature>
<dbReference type="GO" id="GO:0005730">
    <property type="term" value="C:nucleolus"/>
    <property type="evidence" value="ECO:0007669"/>
    <property type="project" value="UniProtKB-SubCell"/>
</dbReference>
<comment type="caution">
    <text evidence="11">The sequence shown here is derived from an EMBL/GenBank/DDBJ whole genome shotgun (WGS) entry which is preliminary data.</text>
</comment>
<dbReference type="GO" id="GO:0030686">
    <property type="term" value="C:90S preribosome"/>
    <property type="evidence" value="ECO:0007669"/>
    <property type="project" value="TreeGrafter"/>
</dbReference>
<evidence type="ECO:0000256" key="2">
    <source>
        <dbReference type="ARBA" id="ARBA00009418"/>
    </source>
</evidence>
<feature type="compositionally biased region" description="Acidic residues" evidence="10">
    <location>
        <begin position="77"/>
        <end position="97"/>
    </location>
</feature>
<comment type="similarity">
    <text evidence="2 9">Belongs to the RRP36 family.</text>
</comment>
<evidence type="ECO:0000256" key="10">
    <source>
        <dbReference type="SAM" id="MobiDB-lite"/>
    </source>
</evidence>
<evidence type="ECO:0000256" key="6">
    <source>
        <dbReference type="ARBA" id="ARBA00023242"/>
    </source>
</evidence>
<feature type="compositionally biased region" description="Basic and acidic residues" evidence="10">
    <location>
        <begin position="277"/>
        <end position="319"/>
    </location>
</feature>
<dbReference type="AlphaFoldDB" id="A0A4Q2DUB2"/>
<dbReference type="InterPro" id="IPR009292">
    <property type="entry name" value="RRP36"/>
</dbReference>
<dbReference type="GO" id="GO:0000462">
    <property type="term" value="P:maturation of SSU-rRNA from tricistronic rRNA transcript (SSU-rRNA, 5.8S rRNA, LSU-rRNA)"/>
    <property type="evidence" value="ECO:0007669"/>
    <property type="project" value="TreeGrafter"/>
</dbReference>
<keyword evidence="6 9" id="KW-0539">Nucleus</keyword>
<dbReference type="PANTHER" id="PTHR21738">
    <property type="entry name" value="RIBOSOMAL RNA PROCESSING PROTEIN 36 HOMOLOG"/>
    <property type="match status" value="1"/>
</dbReference>
<protein>
    <recommendedName>
        <fullName evidence="9">rRNA biogenesis protein RRP36</fullName>
    </recommendedName>
</protein>
<comment type="subunit">
    <text evidence="9">Associates with 90S and pre-40S pre-ribosomal particles.</text>
</comment>
<dbReference type="STRING" id="2316362.A0A4Q2DUB2"/>
<name>A0A4Q2DUB2_9AGAR</name>
<dbReference type="Proteomes" id="UP000290288">
    <property type="component" value="Unassembled WGS sequence"/>
</dbReference>
<dbReference type="OrthoDB" id="448446at2759"/>
<evidence type="ECO:0000256" key="9">
    <source>
        <dbReference type="RuleBase" id="RU368027"/>
    </source>
</evidence>
<feature type="compositionally biased region" description="Low complexity" evidence="10">
    <location>
        <begin position="8"/>
        <end position="21"/>
    </location>
</feature>
<feature type="region of interest" description="Disordered" evidence="10">
    <location>
        <begin position="277"/>
        <end position="385"/>
    </location>
</feature>
<feature type="compositionally biased region" description="Basic residues" evidence="10">
    <location>
        <begin position="338"/>
        <end position="351"/>
    </location>
</feature>
<evidence type="ECO:0000256" key="8">
    <source>
        <dbReference type="ARBA" id="ARBA00025053"/>
    </source>
</evidence>
<keyword evidence="7 9" id="KW-0687">Ribonucleoprotein</keyword>
<evidence type="ECO:0000313" key="12">
    <source>
        <dbReference type="Proteomes" id="UP000290288"/>
    </source>
</evidence>
<evidence type="ECO:0000256" key="7">
    <source>
        <dbReference type="ARBA" id="ARBA00023274"/>
    </source>
</evidence>
<keyword evidence="4 9" id="KW-0698">rRNA processing</keyword>
<keyword evidence="12" id="KW-1185">Reference proteome</keyword>